<gene>
    <name evidence="4" type="ORF">AOG27_10585</name>
</gene>
<feature type="domain" description="Tyr recombinase" evidence="3">
    <location>
        <begin position="255"/>
        <end position="383"/>
    </location>
</feature>
<dbReference type="PATRIC" id="fig|570156.3.peg.3207"/>
<keyword evidence="1" id="KW-0238">DNA-binding</keyword>
<dbReference type="EMBL" id="LJTC01000006">
    <property type="protein sequence ID" value="KPM83538.1"/>
    <property type="molecule type" value="Genomic_DNA"/>
</dbReference>
<dbReference type="Gene3D" id="3.30.160.60">
    <property type="entry name" value="Classic Zinc Finger"/>
    <property type="match status" value="1"/>
</dbReference>
<dbReference type="GO" id="GO:0015074">
    <property type="term" value="P:DNA integration"/>
    <property type="evidence" value="ECO:0007669"/>
    <property type="project" value="InterPro"/>
</dbReference>
<dbReference type="OrthoDB" id="8781634at2"/>
<name>A0A0P7EEK2_9GAMM</name>
<dbReference type="InterPro" id="IPR002104">
    <property type="entry name" value="Integrase_catalytic"/>
</dbReference>
<dbReference type="RefSeq" id="WP_054552995.1">
    <property type="nucleotide sequence ID" value="NZ_LJTC01000006.1"/>
</dbReference>
<evidence type="ECO:0000313" key="4">
    <source>
        <dbReference type="EMBL" id="KPM83538.1"/>
    </source>
</evidence>
<dbReference type="Gene3D" id="1.10.150.130">
    <property type="match status" value="1"/>
</dbReference>
<dbReference type="InterPro" id="IPR011010">
    <property type="entry name" value="DNA_brk_join_enz"/>
</dbReference>
<protein>
    <recommendedName>
        <fullName evidence="3">Tyr recombinase domain-containing protein</fullName>
    </recommendedName>
</protein>
<evidence type="ECO:0000256" key="1">
    <source>
        <dbReference type="ARBA" id="ARBA00023125"/>
    </source>
</evidence>
<dbReference type="Gene3D" id="1.10.443.10">
    <property type="entry name" value="Intergrase catalytic core"/>
    <property type="match status" value="1"/>
</dbReference>
<reference evidence="4 5" key="1">
    <citation type="submission" date="2015-09" db="EMBL/GenBank/DDBJ databases">
        <title>Draft Genome Sequence of Pseudoalteromonas lipolytica UCD-48B.</title>
        <authorList>
            <person name="Krusor M."/>
            <person name="Coil D.A."/>
            <person name="Lang J.M."/>
            <person name="Eisen J.A."/>
            <person name="Alexiev A."/>
        </authorList>
    </citation>
    <scope>NUCLEOTIDE SEQUENCE [LARGE SCALE GENOMIC DNA]</scope>
    <source>
        <strain evidence="4 5">UCD-48B</strain>
    </source>
</reference>
<comment type="caution">
    <text evidence="4">The sequence shown here is derived from an EMBL/GenBank/DDBJ whole genome shotgun (WGS) entry which is preliminary data.</text>
</comment>
<dbReference type="InterPro" id="IPR013762">
    <property type="entry name" value="Integrase-like_cat_sf"/>
</dbReference>
<accession>A0A0P7EEK2</accession>
<dbReference type="SUPFAM" id="SSF56349">
    <property type="entry name" value="DNA breaking-rejoining enzymes"/>
    <property type="match status" value="1"/>
</dbReference>
<keyword evidence="2" id="KW-0233">DNA recombination</keyword>
<dbReference type="InterPro" id="IPR010998">
    <property type="entry name" value="Integrase_recombinase_N"/>
</dbReference>
<organism evidence="4 5">
    <name type="scientific">Pseudoalteromonas lipolytica</name>
    <dbReference type="NCBI Taxonomy" id="570156"/>
    <lineage>
        <taxon>Bacteria</taxon>
        <taxon>Pseudomonadati</taxon>
        <taxon>Pseudomonadota</taxon>
        <taxon>Gammaproteobacteria</taxon>
        <taxon>Alteromonadales</taxon>
        <taxon>Pseudoalteromonadaceae</taxon>
        <taxon>Pseudoalteromonas</taxon>
    </lineage>
</organism>
<proteinExistence type="predicted"/>
<evidence type="ECO:0000313" key="5">
    <source>
        <dbReference type="Proteomes" id="UP000050378"/>
    </source>
</evidence>
<dbReference type="Pfam" id="PF00589">
    <property type="entry name" value="Phage_integrase"/>
    <property type="match status" value="1"/>
</dbReference>
<dbReference type="Proteomes" id="UP000050378">
    <property type="component" value="Unassembled WGS sequence"/>
</dbReference>
<evidence type="ECO:0000259" key="3">
    <source>
        <dbReference type="Pfam" id="PF00589"/>
    </source>
</evidence>
<dbReference type="AlphaFoldDB" id="A0A0P7EEK2"/>
<sequence>MTGKRKAVNKSSGNRRSEKYRDLPPYLYFDKKAGYSLRLTDGRRKIVSQNRQEAITVALEYNRRTRSAPIFDKLMNDKPVQLSLNLIIDSILERMTSDKAPSNGLLSTWKNDVQRIKSYFTMPCNEIALSHVTDYMEVNHEGASNNVYNRKLSFLELVFDYAKDSGYMTTNPAALKIKKPKEHKKRKPLDLEAFIKILEAAPLWLKTSMNLTMQTTHAVLEVSRIEYKLTKAEPGRCGCIWYEVPKQDQFGTVYGELAIHRQKTHKSEASHVIIPINDTLKTIIDNSRDAILSPYVVHKLPKKNSNPTSSLVNHVTQIVSKNISKEFSKIRDELGLYDHLKSEERPTYHEIRGLSARLIKAQGNDPQSRMGHSDSKSTKVYTEFGKETEWVQVPNLTVNF</sequence>
<dbReference type="GO" id="GO:0003677">
    <property type="term" value="F:DNA binding"/>
    <property type="evidence" value="ECO:0007669"/>
    <property type="project" value="UniProtKB-KW"/>
</dbReference>
<dbReference type="STRING" id="570156.AOG27_10585"/>
<evidence type="ECO:0000256" key="2">
    <source>
        <dbReference type="ARBA" id="ARBA00023172"/>
    </source>
</evidence>
<dbReference type="GO" id="GO:0006310">
    <property type="term" value="P:DNA recombination"/>
    <property type="evidence" value="ECO:0007669"/>
    <property type="project" value="UniProtKB-KW"/>
</dbReference>